<name>A0A821WAM4_9BILA</name>
<reference evidence="4" key="1">
    <citation type="submission" date="2021-02" db="EMBL/GenBank/DDBJ databases">
        <authorList>
            <person name="Nowell W R."/>
        </authorList>
    </citation>
    <scope>NUCLEOTIDE SEQUENCE</scope>
</reference>
<protein>
    <recommendedName>
        <fullName evidence="3">DDE Tnp4 domain-containing protein</fullName>
    </recommendedName>
</protein>
<dbReference type="AlphaFoldDB" id="A0A821WAM4"/>
<organism evidence="4 5">
    <name type="scientific">Rotaria socialis</name>
    <dbReference type="NCBI Taxonomy" id="392032"/>
    <lineage>
        <taxon>Eukaryota</taxon>
        <taxon>Metazoa</taxon>
        <taxon>Spiralia</taxon>
        <taxon>Gnathifera</taxon>
        <taxon>Rotifera</taxon>
        <taxon>Eurotatoria</taxon>
        <taxon>Bdelloidea</taxon>
        <taxon>Philodinida</taxon>
        <taxon>Philodinidae</taxon>
        <taxon>Rotaria</taxon>
    </lineage>
</organism>
<keyword evidence="2" id="KW-0479">Metal-binding</keyword>
<evidence type="ECO:0000313" key="5">
    <source>
        <dbReference type="Proteomes" id="UP000663848"/>
    </source>
</evidence>
<accession>A0A821WAM4</accession>
<comment type="cofactor">
    <cofactor evidence="1">
        <name>a divalent metal cation</name>
        <dbReference type="ChEBI" id="CHEBI:60240"/>
    </cofactor>
</comment>
<dbReference type="PANTHER" id="PTHR23080:SF141">
    <property type="entry name" value="TRANSPOSASE HELIX-TURN-HELIX DOMAIN-CONTAINING PROTEIN"/>
    <property type="match status" value="1"/>
</dbReference>
<evidence type="ECO:0000259" key="3">
    <source>
        <dbReference type="Pfam" id="PF13359"/>
    </source>
</evidence>
<gene>
    <name evidence="4" type="ORF">QYT958_LOCUS31538</name>
</gene>
<dbReference type="Proteomes" id="UP000663848">
    <property type="component" value="Unassembled WGS sequence"/>
</dbReference>
<dbReference type="EMBL" id="CAJOBR010019614">
    <property type="protein sequence ID" value="CAF4923512.1"/>
    <property type="molecule type" value="Genomic_DNA"/>
</dbReference>
<dbReference type="GO" id="GO:0046872">
    <property type="term" value="F:metal ion binding"/>
    <property type="evidence" value="ECO:0007669"/>
    <property type="project" value="UniProtKB-KW"/>
</dbReference>
<comment type="caution">
    <text evidence="4">The sequence shown here is derived from an EMBL/GenBank/DDBJ whole genome shotgun (WGS) entry which is preliminary data.</text>
</comment>
<dbReference type="Pfam" id="PF13359">
    <property type="entry name" value="DDE_Tnp_4"/>
    <property type="match status" value="1"/>
</dbReference>
<proteinExistence type="predicted"/>
<evidence type="ECO:0000256" key="1">
    <source>
        <dbReference type="ARBA" id="ARBA00001968"/>
    </source>
</evidence>
<feature type="domain" description="DDE Tnp4" evidence="3">
    <location>
        <begin position="190"/>
        <end position="303"/>
    </location>
</feature>
<evidence type="ECO:0000256" key="2">
    <source>
        <dbReference type="ARBA" id="ARBA00022723"/>
    </source>
</evidence>
<dbReference type="PANTHER" id="PTHR23080">
    <property type="entry name" value="THAP DOMAIN PROTEIN"/>
    <property type="match status" value="1"/>
</dbReference>
<dbReference type="InterPro" id="IPR027806">
    <property type="entry name" value="HARBI1_dom"/>
</dbReference>
<evidence type="ECO:0000313" key="4">
    <source>
        <dbReference type="EMBL" id="CAF4923512.1"/>
    </source>
</evidence>
<sequence>MANSNKNVDLDDPLSLSDIEYKNLTGFTRTQHDRVLSYIPASALKTSINRSPRYAIACLLMKLRLGVSNSVLASMLGIDNKRKVTDIIHSTSAALVKYFVLHYLGLAHINREEIIKKHTSSIATRLLTENRNPCILVPDGTYLYIQVQLSFYIGFATWIFSFHEQKIRNNQMQPKTFNLPKNRSLINDNDASILKHIMINNYDDILQWVEENDIMILDRGFRDSLGVLKSLGIDVAMPSFLGPKQNQSDVQDANNYRFVTILRWVVESVNARIKRFKWFNQVIPNSSLPSVQDFICIVAALLNCFHVSMVTPSPNDDETIRRMNYLRTQNNTLQIFLIDYNLTRNSIWNVIGIHNLVQRFPKLSMVDLRMITLGVYQMKRVRSYAEEHADSIDLADPNLEFSIQSCTDTNAHDIIRIRFQSVHKKSTGIWFLGYERHQLETNQPPSSTNFANLHYCDSISDYEDSSDEDNDARYSYTR</sequence>